<keyword evidence="1" id="KW-1133">Transmembrane helix</keyword>
<proteinExistence type="predicted"/>
<keyword evidence="1" id="KW-0812">Transmembrane</keyword>
<evidence type="ECO:0000256" key="1">
    <source>
        <dbReference type="SAM" id="Phobius"/>
    </source>
</evidence>
<dbReference type="NCBIfam" id="TIGR02537">
    <property type="entry name" value="arch_flag_Nterm"/>
    <property type="match status" value="1"/>
</dbReference>
<evidence type="ECO:0000313" key="3">
    <source>
        <dbReference type="EMBL" id="QJB03808.1"/>
    </source>
</evidence>
<dbReference type="InterPro" id="IPR013373">
    <property type="entry name" value="Flagellin/pilin_N_arc"/>
</dbReference>
<accession>A0A6M3M971</accession>
<dbReference type="AlphaFoldDB" id="A0A6M3M971"/>
<reference evidence="3" key="1">
    <citation type="submission" date="2020-03" db="EMBL/GenBank/DDBJ databases">
        <title>The deep terrestrial virosphere.</title>
        <authorList>
            <person name="Holmfeldt K."/>
            <person name="Nilsson E."/>
            <person name="Simone D."/>
            <person name="Lopez-Fernandez M."/>
            <person name="Wu X."/>
            <person name="de Brujin I."/>
            <person name="Lundin D."/>
            <person name="Andersson A."/>
            <person name="Bertilsson S."/>
            <person name="Dopson M."/>
        </authorList>
    </citation>
    <scope>NUCLEOTIDE SEQUENCE</scope>
    <source>
        <strain evidence="3">MM171B00549</strain>
    </source>
</reference>
<gene>
    <name evidence="3" type="ORF">MM171B00549_0022</name>
</gene>
<dbReference type="InterPro" id="IPR012859">
    <property type="entry name" value="Pilin_N_archaeal"/>
</dbReference>
<feature type="transmembrane region" description="Helical" evidence="1">
    <location>
        <begin position="21"/>
        <end position="46"/>
    </location>
</feature>
<dbReference type="Pfam" id="PF07790">
    <property type="entry name" value="Pilin_N"/>
    <property type="match status" value="1"/>
</dbReference>
<sequence>MYVDTIIAGMKNISKLTKRRAVSPVIATVILVAITITVAVAVAYWMSGIAGQYTSFEKVEIQSGYASLSTADSVHWVITLELKNAGTATATLIKVFINEVPVTVYGIVGIDGTLTDNDDKAGTSVLEDGTPILSGVEGTIYVYIGSSYPNLSPGTTVNIKLHSAGGMDYIKLVQLT</sequence>
<dbReference type="EMBL" id="MT143861">
    <property type="protein sequence ID" value="QJB03808.1"/>
    <property type="molecule type" value="Genomic_DNA"/>
</dbReference>
<protein>
    <recommendedName>
        <fullName evidence="2">Archaeal Type IV pilin N-terminal domain-containing protein</fullName>
    </recommendedName>
</protein>
<feature type="domain" description="Archaeal Type IV pilin N-terminal" evidence="2">
    <location>
        <begin position="20"/>
        <end position="84"/>
    </location>
</feature>
<organism evidence="3">
    <name type="scientific">viral metagenome</name>
    <dbReference type="NCBI Taxonomy" id="1070528"/>
    <lineage>
        <taxon>unclassified sequences</taxon>
        <taxon>metagenomes</taxon>
        <taxon>organismal metagenomes</taxon>
    </lineage>
</organism>
<evidence type="ECO:0000259" key="2">
    <source>
        <dbReference type="Pfam" id="PF07790"/>
    </source>
</evidence>
<keyword evidence="1" id="KW-0472">Membrane</keyword>
<name>A0A6M3M971_9ZZZZ</name>